<dbReference type="Proteomes" id="UP000664534">
    <property type="component" value="Unassembled WGS sequence"/>
</dbReference>
<sequence>MTSLSQSEAYYQPTNEQFQDSSKPNQEQPVFAFKPFDERSTVSSPPGGEAYTPTYVLEPQGTTLTTIATELRIKIYKYLFQTLATYLLRRRAGIEDQKVVEKLTNTFDCNILFTCRKLYEEALPICYASQTFHYSSNIGGYFSCNPHLMVNLSIDLKGRYNEDLDAKLSNIVAVYAQHCPKLRTLTIHLLLIEFCWSLGSQDFPATGNVLQNLYPRLDSLSIIALGSGPQEIVPRLRLSIADNKYWSDRCISHRPDSRGRPRLYTFQWPYLTLPSLVQQHVHRACSRSRVGPPWLNELGIYEWTCQREKVKEEVRLGLFSIADWVCGLEE</sequence>
<reference evidence="2" key="1">
    <citation type="submission" date="2021-03" db="EMBL/GenBank/DDBJ databases">
        <authorList>
            <person name="Tagirdzhanova G."/>
        </authorList>
    </citation>
    <scope>NUCLEOTIDE SEQUENCE</scope>
</reference>
<feature type="compositionally biased region" description="Polar residues" evidence="1">
    <location>
        <begin position="1"/>
        <end position="28"/>
    </location>
</feature>
<keyword evidence="3" id="KW-1185">Reference proteome</keyword>
<organism evidence="2 3">
    <name type="scientific">Imshaugia aleurites</name>
    <dbReference type="NCBI Taxonomy" id="172621"/>
    <lineage>
        <taxon>Eukaryota</taxon>
        <taxon>Fungi</taxon>
        <taxon>Dikarya</taxon>
        <taxon>Ascomycota</taxon>
        <taxon>Pezizomycotina</taxon>
        <taxon>Lecanoromycetes</taxon>
        <taxon>OSLEUM clade</taxon>
        <taxon>Lecanoromycetidae</taxon>
        <taxon>Lecanorales</taxon>
        <taxon>Lecanorineae</taxon>
        <taxon>Parmeliaceae</taxon>
        <taxon>Imshaugia</taxon>
    </lineage>
</organism>
<evidence type="ECO:0000313" key="3">
    <source>
        <dbReference type="Proteomes" id="UP000664534"/>
    </source>
</evidence>
<feature type="region of interest" description="Disordered" evidence="1">
    <location>
        <begin position="1"/>
        <end position="30"/>
    </location>
</feature>
<evidence type="ECO:0000256" key="1">
    <source>
        <dbReference type="SAM" id="MobiDB-lite"/>
    </source>
</evidence>
<dbReference type="AlphaFoldDB" id="A0A8H3IJV7"/>
<protein>
    <submittedName>
        <fullName evidence="2">Uncharacterized protein</fullName>
    </submittedName>
</protein>
<name>A0A8H3IJV7_9LECA</name>
<gene>
    <name evidence="2" type="ORF">IMSHALPRED_008267</name>
</gene>
<proteinExistence type="predicted"/>
<accession>A0A8H3IJV7</accession>
<dbReference type="EMBL" id="CAJPDT010000058">
    <property type="protein sequence ID" value="CAF9930742.1"/>
    <property type="molecule type" value="Genomic_DNA"/>
</dbReference>
<evidence type="ECO:0000313" key="2">
    <source>
        <dbReference type="EMBL" id="CAF9930742.1"/>
    </source>
</evidence>
<dbReference type="OrthoDB" id="62952at2759"/>
<comment type="caution">
    <text evidence="2">The sequence shown here is derived from an EMBL/GenBank/DDBJ whole genome shotgun (WGS) entry which is preliminary data.</text>
</comment>